<gene>
    <name evidence="5" type="ORF">RQP53_22295</name>
</gene>
<evidence type="ECO:0000259" key="4">
    <source>
        <dbReference type="PROSITE" id="PS51186"/>
    </source>
</evidence>
<dbReference type="EMBL" id="JAVXZY010000012">
    <property type="protein sequence ID" value="MDT9002025.1"/>
    <property type="molecule type" value="Genomic_DNA"/>
</dbReference>
<dbReference type="InterPro" id="IPR051531">
    <property type="entry name" value="N-acetyltransferase"/>
</dbReference>
<comment type="similarity">
    <text evidence="3">Belongs to the acetyltransferase family. RimJ subfamily.</text>
</comment>
<dbReference type="InterPro" id="IPR016181">
    <property type="entry name" value="Acyl_CoA_acyltransferase"/>
</dbReference>
<accession>A0ABU3PHH2</accession>
<name>A0ABU3PHH2_9BURK</name>
<dbReference type="RefSeq" id="WP_315652910.1">
    <property type="nucleotide sequence ID" value="NZ_JAVXZY010000012.1"/>
</dbReference>
<dbReference type="Proteomes" id="UP001246372">
    <property type="component" value="Unassembled WGS sequence"/>
</dbReference>
<dbReference type="Pfam" id="PF13302">
    <property type="entry name" value="Acetyltransf_3"/>
    <property type="match status" value="1"/>
</dbReference>
<comment type="caution">
    <text evidence="5">The sequence shown here is derived from an EMBL/GenBank/DDBJ whole genome shotgun (WGS) entry which is preliminary data.</text>
</comment>
<evidence type="ECO:0000256" key="3">
    <source>
        <dbReference type="ARBA" id="ARBA00038502"/>
    </source>
</evidence>
<dbReference type="PANTHER" id="PTHR43792:SF8">
    <property type="entry name" value="[RIBOSOMAL PROTEIN US5]-ALANINE N-ACETYLTRANSFERASE"/>
    <property type="match status" value="1"/>
</dbReference>
<dbReference type="PANTHER" id="PTHR43792">
    <property type="entry name" value="GNAT FAMILY, PUTATIVE (AFU_ORTHOLOGUE AFUA_3G00765)-RELATED-RELATED"/>
    <property type="match status" value="1"/>
</dbReference>
<evidence type="ECO:0000313" key="6">
    <source>
        <dbReference type="Proteomes" id="UP001246372"/>
    </source>
</evidence>
<sequence length="178" mass="19145">MSTHSPFLLRTLQADDTAALLQFELANREWFERHVAPRGAAFYSHDAVQAHIDQALAEHRAGRYHPNLLLDRRGAIVGRVNLKDIEAGRAEVGYRIAQQAAGRGAASAGLAQLIALARAHWGLQTLEALVAEGNPASARVLEKAGFVCVERMTALAEIAGVSRNGARYRLALSAATAD</sequence>
<dbReference type="EC" id="2.-.-.-" evidence="5"/>
<protein>
    <submittedName>
        <fullName evidence="5">GNAT family protein</fullName>
        <ecNumber evidence="5">2.-.-.-</ecNumber>
    </submittedName>
</protein>
<dbReference type="InterPro" id="IPR000182">
    <property type="entry name" value="GNAT_dom"/>
</dbReference>
<dbReference type="Gene3D" id="3.40.630.30">
    <property type="match status" value="1"/>
</dbReference>
<proteinExistence type="inferred from homology"/>
<feature type="domain" description="N-acetyltransferase" evidence="4">
    <location>
        <begin position="7"/>
        <end position="175"/>
    </location>
</feature>
<evidence type="ECO:0000256" key="1">
    <source>
        <dbReference type="ARBA" id="ARBA00022679"/>
    </source>
</evidence>
<evidence type="ECO:0000256" key="2">
    <source>
        <dbReference type="ARBA" id="ARBA00023315"/>
    </source>
</evidence>
<keyword evidence="6" id="KW-1185">Reference proteome</keyword>
<evidence type="ECO:0000313" key="5">
    <source>
        <dbReference type="EMBL" id="MDT9002025.1"/>
    </source>
</evidence>
<keyword evidence="2" id="KW-0012">Acyltransferase</keyword>
<dbReference type="SUPFAM" id="SSF55729">
    <property type="entry name" value="Acyl-CoA N-acyltransferases (Nat)"/>
    <property type="match status" value="1"/>
</dbReference>
<organism evidence="5 6">
    <name type="scientific">Roseateles aquae</name>
    <dbReference type="NCBI Taxonomy" id="3077235"/>
    <lineage>
        <taxon>Bacteria</taxon>
        <taxon>Pseudomonadati</taxon>
        <taxon>Pseudomonadota</taxon>
        <taxon>Betaproteobacteria</taxon>
        <taxon>Burkholderiales</taxon>
        <taxon>Sphaerotilaceae</taxon>
        <taxon>Roseateles</taxon>
    </lineage>
</organism>
<keyword evidence="1 5" id="KW-0808">Transferase</keyword>
<reference evidence="5" key="1">
    <citation type="submission" date="2023-09" db="EMBL/GenBank/DDBJ databases">
        <title>Paucibacter sp. APW11 Genome sequencing and assembly.</title>
        <authorList>
            <person name="Kim I."/>
        </authorList>
    </citation>
    <scope>NUCLEOTIDE SEQUENCE</scope>
    <source>
        <strain evidence="5">APW11</strain>
    </source>
</reference>
<dbReference type="GO" id="GO:0016740">
    <property type="term" value="F:transferase activity"/>
    <property type="evidence" value="ECO:0007669"/>
    <property type="project" value="UniProtKB-KW"/>
</dbReference>
<dbReference type="PROSITE" id="PS51186">
    <property type="entry name" value="GNAT"/>
    <property type="match status" value="1"/>
</dbReference>